<keyword evidence="4" id="KW-0288">FMN</keyword>
<dbReference type="SUPFAM" id="SSF54862">
    <property type="entry name" value="4Fe-4S ferredoxins"/>
    <property type="match status" value="1"/>
</dbReference>
<dbReference type="AlphaFoldDB" id="V6LKN4"/>
<keyword evidence="3" id="KW-0285">Flavoprotein</keyword>
<protein>
    <submittedName>
        <fullName evidence="7">Nitroreductase</fullName>
    </submittedName>
</protein>
<proteinExistence type="inferred from homology"/>
<sequence length="241" mass="26904">MPIYLNIDNCTGCSSCETACSKEALIMINNKPVLNSDECVLCGHCFAICPTGCFSLLGYESENLQMDVNNIIDAIVMRRTIRHFKQESVDQDLLYKIINISRYAPSASNKRPVKFLVIGRSTMQQLLPVIVNQLQLTSNDNTYLVYRNAPHCIITYASMDLKYPPEQDAAIYLTQIELYAQKYGLGTFWAGRVSNGLQQQGAQILGLQGMSILSCMGIGYPNIKFARPAARQDVGNVIWID</sequence>
<dbReference type="InterPro" id="IPR000415">
    <property type="entry name" value="Nitroreductase-like"/>
</dbReference>
<gene>
    <name evidence="7" type="ORF">SS50377_15159</name>
    <name evidence="8" type="ORF">SS50377_25590</name>
</gene>
<evidence type="ECO:0000256" key="2">
    <source>
        <dbReference type="ARBA" id="ARBA00007118"/>
    </source>
</evidence>
<accession>V6LKN4</accession>
<evidence type="ECO:0000256" key="1">
    <source>
        <dbReference type="ARBA" id="ARBA00001917"/>
    </source>
</evidence>
<dbReference type="VEuPathDB" id="GiardiaDB:SS50377_25590"/>
<dbReference type="PANTHER" id="PTHR43673">
    <property type="entry name" value="NAD(P)H NITROREDUCTASE YDGI-RELATED"/>
    <property type="match status" value="1"/>
</dbReference>
<feature type="domain" description="4Fe-4S ferredoxin-type" evidence="6">
    <location>
        <begin position="1"/>
        <end position="29"/>
    </location>
</feature>
<comment type="similarity">
    <text evidence="2">Belongs to the nitroreductase family.</text>
</comment>
<dbReference type="Gene3D" id="3.30.70.20">
    <property type="match status" value="1"/>
</dbReference>
<evidence type="ECO:0000259" key="6">
    <source>
        <dbReference type="PROSITE" id="PS51379"/>
    </source>
</evidence>
<dbReference type="InterPro" id="IPR017900">
    <property type="entry name" value="4Fe4S_Fe_S_CS"/>
</dbReference>
<dbReference type="GO" id="GO:0016491">
    <property type="term" value="F:oxidoreductase activity"/>
    <property type="evidence" value="ECO:0007669"/>
    <property type="project" value="UniProtKB-KW"/>
</dbReference>
<dbReference type="EMBL" id="AUWU02000005">
    <property type="protein sequence ID" value="KAH0573470.1"/>
    <property type="molecule type" value="Genomic_DNA"/>
</dbReference>
<dbReference type="SUPFAM" id="SSF55469">
    <property type="entry name" value="FMN-dependent nitroreductase-like"/>
    <property type="match status" value="1"/>
</dbReference>
<evidence type="ECO:0000256" key="4">
    <source>
        <dbReference type="ARBA" id="ARBA00022643"/>
    </source>
</evidence>
<dbReference type="Gene3D" id="3.40.109.10">
    <property type="entry name" value="NADH Oxidase"/>
    <property type="match status" value="1"/>
</dbReference>
<evidence type="ECO:0000313" key="9">
    <source>
        <dbReference type="Proteomes" id="UP000018208"/>
    </source>
</evidence>
<keyword evidence="5" id="KW-0560">Oxidoreductase</keyword>
<reference evidence="7 8" key="1">
    <citation type="journal article" date="2014" name="PLoS Genet.">
        <title>The Genome of Spironucleus salmonicida Highlights a Fish Pathogen Adapted to Fluctuating Environments.</title>
        <authorList>
            <person name="Xu F."/>
            <person name="Jerlstrom-Hultqvist J."/>
            <person name="Einarsson E."/>
            <person name="Astvaldsson A."/>
            <person name="Svard S.G."/>
            <person name="Andersson J.O."/>
        </authorList>
    </citation>
    <scope>NUCLEOTIDE SEQUENCE</scope>
    <source>
        <strain evidence="8">ATCC 50377</strain>
    </source>
</reference>
<dbReference type="InterPro" id="IPR029479">
    <property type="entry name" value="Nitroreductase"/>
</dbReference>
<comment type="cofactor">
    <cofactor evidence="1">
        <name>FMN</name>
        <dbReference type="ChEBI" id="CHEBI:58210"/>
    </cofactor>
</comment>
<evidence type="ECO:0000256" key="5">
    <source>
        <dbReference type="ARBA" id="ARBA00023002"/>
    </source>
</evidence>
<dbReference type="PROSITE" id="PS51379">
    <property type="entry name" value="4FE4S_FER_2"/>
    <property type="match status" value="2"/>
</dbReference>
<feature type="domain" description="4Fe-4S ferredoxin-type" evidence="6">
    <location>
        <begin position="30"/>
        <end position="59"/>
    </location>
</feature>
<dbReference type="Proteomes" id="UP000018208">
    <property type="component" value="Unassembled WGS sequence"/>
</dbReference>
<evidence type="ECO:0000313" key="8">
    <source>
        <dbReference type="EMBL" id="KAH0573470.1"/>
    </source>
</evidence>
<dbReference type="Pfam" id="PF13237">
    <property type="entry name" value="Fer4_10"/>
    <property type="match status" value="1"/>
</dbReference>
<evidence type="ECO:0000256" key="3">
    <source>
        <dbReference type="ARBA" id="ARBA00022630"/>
    </source>
</evidence>
<organism evidence="7">
    <name type="scientific">Spironucleus salmonicida</name>
    <dbReference type="NCBI Taxonomy" id="348837"/>
    <lineage>
        <taxon>Eukaryota</taxon>
        <taxon>Metamonada</taxon>
        <taxon>Diplomonadida</taxon>
        <taxon>Hexamitidae</taxon>
        <taxon>Hexamitinae</taxon>
        <taxon>Spironucleus</taxon>
    </lineage>
</organism>
<keyword evidence="9" id="KW-1185">Reference proteome</keyword>
<dbReference type="EMBL" id="KI546101">
    <property type="protein sequence ID" value="EST45137.1"/>
    <property type="molecule type" value="Genomic_DNA"/>
</dbReference>
<dbReference type="PANTHER" id="PTHR43673:SF2">
    <property type="entry name" value="NITROREDUCTASE"/>
    <property type="match status" value="1"/>
</dbReference>
<evidence type="ECO:0000313" key="7">
    <source>
        <dbReference type="EMBL" id="EST45137.1"/>
    </source>
</evidence>
<reference evidence="8" key="2">
    <citation type="submission" date="2020-12" db="EMBL/GenBank/DDBJ databases">
        <title>New Spironucleus salmonicida genome in near-complete chromosomes.</title>
        <authorList>
            <person name="Xu F."/>
            <person name="Kurt Z."/>
            <person name="Jimenez-Gonzalez A."/>
            <person name="Astvaldsson A."/>
            <person name="Andersson J.O."/>
            <person name="Svard S.G."/>
        </authorList>
    </citation>
    <scope>NUCLEOTIDE SEQUENCE</scope>
    <source>
        <strain evidence="8">ATCC 50377</strain>
    </source>
</reference>
<name>V6LKN4_9EUKA</name>
<dbReference type="Pfam" id="PF00881">
    <property type="entry name" value="Nitroreductase"/>
    <property type="match status" value="1"/>
</dbReference>
<dbReference type="PROSITE" id="PS00198">
    <property type="entry name" value="4FE4S_FER_1"/>
    <property type="match status" value="1"/>
</dbReference>
<dbReference type="OrthoDB" id="24785at2759"/>
<dbReference type="InterPro" id="IPR017896">
    <property type="entry name" value="4Fe4S_Fe-S-bd"/>
</dbReference>